<dbReference type="Proteomes" id="UP001348369">
    <property type="component" value="Chromosome"/>
</dbReference>
<evidence type="ECO:0000313" key="2">
    <source>
        <dbReference type="Proteomes" id="UP001348369"/>
    </source>
</evidence>
<accession>A0ACD4ZCY3</accession>
<keyword evidence="2" id="KW-1185">Reference proteome</keyword>
<reference evidence="1" key="1">
    <citation type="submission" date="2022-10" db="EMBL/GenBank/DDBJ databases">
        <title>The complete genomes of actinobacterial strains from the NBC collection.</title>
        <authorList>
            <person name="Joergensen T.S."/>
            <person name="Alvarez Arevalo M."/>
            <person name="Sterndorff E.B."/>
            <person name="Faurdal D."/>
            <person name="Vuksanovic O."/>
            <person name="Mourched A.-S."/>
            <person name="Charusanti P."/>
            <person name="Shaw S."/>
            <person name="Blin K."/>
            <person name="Weber T."/>
        </authorList>
    </citation>
    <scope>NUCLEOTIDE SEQUENCE</scope>
    <source>
        <strain evidence="1">NBC 01771</strain>
    </source>
</reference>
<organism evidence="1 2">
    <name type="scientific">Streptomyces scopuliridis</name>
    <dbReference type="NCBI Taxonomy" id="452529"/>
    <lineage>
        <taxon>Bacteria</taxon>
        <taxon>Bacillati</taxon>
        <taxon>Actinomycetota</taxon>
        <taxon>Actinomycetes</taxon>
        <taxon>Kitasatosporales</taxon>
        <taxon>Streptomycetaceae</taxon>
        <taxon>Streptomyces</taxon>
    </lineage>
</organism>
<evidence type="ECO:0000313" key="1">
    <source>
        <dbReference type="EMBL" id="WSB95861.1"/>
    </source>
</evidence>
<proteinExistence type="predicted"/>
<protein>
    <submittedName>
        <fullName evidence="1">Uncharacterized protein</fullName>
    </submittedName>
</protein>
<gene>
    <name evidence="1" type="ORF">OG835_01720</name>
</gene>
<dbReference type="EMBL" id="CP109109">
    <property type="protein sequence ID" value="WSB95861.1"/>
    <property type="molecule type" value="Genomic_DNA"/>
</dbReference>
<name>A0ACD4ZCY3_9ACTN</name>
<sequence>MNEASWRASRGAENPQQLLRGPADRSGHFAVLVQVFAEVARLLARFGYADGGAAGLGEHLDPGVVSTQRGQ</sequence>